<dbReference type="InterPro" id="IPR011990">
    <property type="entry name" value="TPR-like_helical_dom_sf"/>
</dbReference>
<dbReference type="SUPFAM" id="SSF48452">
    <property type="entry name" value="TPR-like"/>
    <property type="match status" value="1"/>
</dbReference>
<dbReference type="InterPro" id="IPR011717">
    <property type="entry name" value="TPR-4"/>
</dbReference>
<dbReference type="Pfam" id="PF13432">
    <property type="entry name" value="TPR_16"/>
    <property type="match status" value="1"/>
</dbReference>
<dbReference type="Proteomes" id="UP000186309">
    <property type="component" value="Chromosome"/>
</dbReference>
<feature type="region of interest" description="Disordered" evidence="2">
    <location>
        <begin position="278"/>
        <end position="329"/>
    </location>
</feature>
<dbReference type="RefSeq" id="WP_076348954.1">
    <property type="nucleotide sequence ID" value="NZ_CP019082.1"/>
</dbReference>
<feature type="repeat" description="TPR" evidence="1">
    <location>
        <begin position="120"/>
        <end position="153"/>
    </location>
</feature>
<dbReference type="GO" id="GO:0008233">
    <property type="term" value="F:peptidase activity"/>
    <property type="evidence" value="ECO:0007669"/>
    <property type="project" value="UniProtKB-KW"/>
</dbReference>
<dbReference type="AlphaFoldDB" id="A0A1U7CUS7"/>
<keyword evidence="3" id="KW-0645">Protease</keyword>
<dbReference type="InterPro" id="IPR052384">
    <property type="entry name" value="TMTC_O-mannosyltransferase"/>
</dbReference>
<dbReference type="PROSITE" id="PS50293">
    <property type="entry name" value="TPR_REGION"/>
    <property type="match status" value="1"/>
</dbReference>
<dbReference type="InterPro" id="IPR019734">
    <property type="entry name" value="TPR_rpt"/>
</dbReference>
<keyword evidence="4" id="KW-1185">Reference proteome</keyword>
<organism evidence="3 4">
    <name type="scientific">Paludisphaera borealis</name>
    <dbReference type="NCBI Taxonomy" id="1387353"/>
    <lineage>
        <taxon>Bacteria</taxon>
        <taxon>Pseudomonadati</taxon>
        <taxon>Planctomycetota</taxon>
        <taxon>Planctomycetia</taxon>
        <taxon>Isosphaerales</taxon>
        <taxon>Isosphaeraceae</taxon>
        <taxon>Paludisphaera</taxon>
    </lineage>
</organism>
<reference evidence="4" key="1">
    <citation type="submission" date="2016-12" db="EMBL/GenBank/DDBJ databases">
        <title>Comparative genomics of four Isosphaeraceae planctomycetes: a common pool of plasmids and glycoside hydrolase genes.</title>
        <authorList>
            <person name="Ivanova A."/>
        </authorList>
    </citation>
    <scope>NUCLEOTIDE SEQUENCE [LARGE SCALE GENOMIC DNA]</scope>
    <source>
        <strain evidence="4">PX4</strain>
    </source>
</reference>
<dbReference type="PROSITE" id="PS51257">
    <property type="entry name" value="PROKAR_LIPOPROTEIN"/>
    <property type="match status" value="1"/>
</dbReference>
<gene>
    <name evidence="3" type="primary">bepA_15</name>
    <name evidence="3" type="ORF">BSF38_04232</name>
</gene>
<evidence type="ECO:0000256" key="1">
    <source>
        <dbReference type="PROSITE-ProRule" id="PRU00339"/>
    </source>
</evidence>
<dbReference type="Gene3D" id="1.25.40.10">
    <property type="entry name" value="Tetratricopeptide repeat domain"/>
    <property type="match status" value="2"/>
</dbReference>
<proteinExistence type="predicted"/>
<dbReference type="EC" id="3.4.-.-" evidence="3"/>
<feature type="repeat" description="TPR" evidence="1">
    <location>
        <begin position="154"/>
        <end position="187"/>
    </location>
</feature>
<dbReference type="GO" id="GO:0006508">
    <property type="term" value="P:proteolysis"/>
    <property type="evidence" value="ECO:0007669"/>
    <property type="project" value="UniProtKB-KW"/>
</dbReference>
<dbReference type="Pfam" id="PF07721">
    <property type="entry name" value="TPR_4"/>
    <property type="match status" value="1"/>
</dbReference>
<dbReference type="PANTHER" id="PTHR44216:SF3">
    <property type="entry name" value="PROTEIN O-MANNOSYL-TRANSFERASE TMTC2"/>
    <property type="match status" value="1"/>
</dbReference>
<dbReference type="SMART" id="SM00028">
    <property type="entry name" value="TPR"/>
    <property type="match status" value="4"/>
</dbReference>
<feature type="region of interest" description="Disordered" evidence="2">
    <location>
        <begin position="31"/>
        <end position="56"/>
    </location>
</feature>
<feature type="repeat" description="TPR" evidence="1">
    <location>
        <begin position="76"/>
        <end position="109"/>
    </location>
</feature>
<name>A0A1U7CUS7_9BACT</name>
<dbReference type="Pfam" id="PF13181">
    <property type="entry name" value="TPR_8"/>
    <property type="match status" value="1"/>
</dbReference>
<dbReference type="KEGG" id="pbor:BSF38_04232"/>
<accession>A0A1U7CUS7</accession>
<dbReference type="GO" id="GO:0000030">
    <property type="term" value="F:mannosyltransferase activity"/>
    <property type="evidence" value="ECO:0007669"/>
    <property type="project" value="TreeGrafter"/>
</dbReference>
<protein>
    <submittedName>
        <fullName evidence="3">Beta-barrel assembly-enhancing protease</fullName>
        <ecNumber evidence="3">3.4.-.-</ecNumber>
    </submittedName>
</protein>
<feature type="repeat" description="TPR" evidence="1">
    <location>
        <begin position="218"/>
        <end position="251"/>
    </location>
</feature>
<evidence type="ECO:0000313" key="3">
    <source>
        <dbReference type="EMBL" id="APW62682.1"/>
    </source>
</evidence>
<keyword evidence="1" id="KW-0802">TPR repeat</keyword>
<keyword evidence="3" id="KW-0378">Hydrolase</keyword>
<dbReference type="GO" id="GO:0035269">
    <property type="term" value="P:protein O-linked glycosylation via mannose"/>
    <property type="evidence" value="ECO:0007669"/>
    <property type="project" value="TreeGrafter"/>
</dbReference>
<dbReference type="PROSITE" id="PS50005">
    <property type="entry name" value="TPR"/>
    <property type="match status" value="4"/>
</dbReference>
<sequence>MTARGQRRLQFLCCVLGSLTLFGGCRSRELVRTPQPQQPPPQAPIESGPGTVSVDLSRPAGAEQTFKPEATASQRFNVHLDLGKVFENQGNYEAALLEYQEALAVGERSGIGKARSRDEALAHRRLGNALDGLGRFSQAEVHYKKALKLDPHNAKIWNDAGYSYYLQGRWADAEGTLQSAARLAPGDMRIKTNLGLTLAAVGRSEEALALLSQYSGDAIGHANLGYLLAATGQTDLARREYEQALSMRPNLDQARRALDQLARSSQTDRMLAAAPPLPTIDLSEFPPPSLSELGSPQPSPPRDVEVRRTASVRAKIPPPHAPTARGVNP</sequence>
<dbReference type="GO" id="GO:0042802">
    <property type="term" value="F:identical protein binding"/>
    <property type="evidence" value="ECO:0007669"/>
    <property type="project" value="InterPro"/>
</dbReference>
<evidence type="ECO:0000256" key="2">
    <source>
        <dbReference type="SAM" id="MobiDB-lite"/>
    </source>
</evidence>
<evidence type="ECO:0000313" key="4">
    <source>
        <dbReference type="Proteomes" id="UP000186309"/>
    </source>
</evidence>
<dbReference type="STRING" id="1387353.BSF38_04232"/>
<dbReference type="PANTHER" id="PTHR44216">
    <property type="entry name" value="PROTEIN O-MANNOSYL-TRANSFERASE TMTC2"/>
    <property type="match status" value="1"/>
</dbReference>
<dbReference type="EMBL" id="CP019082">
    <property type="protein sequence ID" value="APW62682.1"/>
    <property type="molecule type" value="Genomic_DNA"/>
</dbReference>